<dbReference type="Pfam" id="PF02195">
    <property type="entry name" value="ParB_N"/>
    <property type="match status" value="1"/>
</dbReference>
<sequence>MNTGLGRGLSSLIPPKHNQFSNANALSASDQDLQQLPFIKIHEIPLLSIAPNPLQPRQHFDEKNLTELVESIRHYGLLEPVIVTKKGEQYQLVAGERRFRAFKILKKNSIPAIIKTASDLERLELAMIENLQRQDLNPIEKAQGMAKLVNDFGLTQAEAAQKLGVARSSLANAIRLLDLPTEIQLALSSGKISEGHAKILLSLDSGQERLNAFHQLIKGRGLSVQDLSLVVQPKRRSKKNNDQNQDFNLRSLEDSLQSILNTKVSIKNKTTGGKRIIIETYSDEDFKRVLKFLS</sequence>
<dbReference type="GO" id="GO:0005694">
    <property type="term" value="C:chromosome"/>
    <property type="evidence" value="ECO:0007669"/>
    <property type="project" value="TreeGrafter"/>
</dbReference>
<dbReference type="InterPro" id="IPR003115">
    <property type="entry name" value="ParB_N"/>
</dbReference>
<evidence type="ECO:0000313" key="6">
    <source>
        <dbReference type="Proteomes" id="UP000176420"/>
    </source>
</evidence>
<dbReference type="SUPFAM" id="SSF110849">
    <property type="entry name" value="ParB/Sulfiredoxin"/>
    <property type="match status" value="1"/>
</dbReference>
<protein>
    <recommendedName>
        <fullName evidence="4">ParB-like N-terminal domain-containing protein</fullName>
    </recommendedName>
</protein>
<accession>A0A1G2BGF1</accession>
<dbReference type="NCBIfam" id="TIGR00180">
    <property type="entry name" value="parB_part"/>
    <property type="match status" value="1"/>
</dbReference>
<dbReference type="CDD" id="cd16393">
    <property type="entry name" value="SPO0J_N"/>
    <property type="match status" value="1"/>
</dbReference>
<dbReference type="PANTHER" id="PTHR33375">
    <property type="entry name" value="CHROMOSOME-PARTITIONING PROTEIN PARB-RELATED"/>
    <property type="match status" value="1"/>
</dbReference>
<evidence type="ECO:0000256" key="1">
    <source>
        <dbReference type="ARBA" id="ARBA00006295"/>
    </source>
</evidence>
<dbReference type="PANTHER" id="PTHR33375:SF1">
    <property type="entry name" value="CHROMOSOME-PARTITIONING PROTEIN PARB-RELATED"/>
    <property type="match status" value="1"/>
</dbReference>
<dbReference type="Gene3D" id="3.90.1530.30">
    <property type="match status" value="1"/>
</dbReference>
<keyword evidence="2" id="KW-0159">Chromosome partition</keyword>
<keyword evidence="3" id="KW-0238">DNA-binding</keyword>
<dbReference type="InterPro" id="IPR050336">
    <property type="entry name" value="Chromosome_partition/occlusion"/>
</dbReference>
<evidence type="ECO:0000256" key="2">
    <source>
        <dbReference type="ARBA" id="ARBA00022829"/>
    </source>
</evidence>
<dbReference type="InterPro" id="IPR041468">
    <property type="entry name" value="HTH_ParB/Spo0J"/>
</dbReference>
<dbReference type="InterPro" id="IPR004437">
    <property type="entry name" value="ParB/RepB/Spo0J"/>
</dbReference>
<dbReference type="FunFam" id="3.90.1530.30:FF:000001">
    <property type="entry name" value="Chromosome partitioning protein ParB"/>
    <property type="match status" value="1"/>
</dbReference>
<dbReference type="Proteomes" id="UP000176420">
    <property type="component" value="Unassembled WGS sequence"/>
</dbReference>
<comment type="similarity">
    <text evidence="1">Belongs to the ParB family.</text>
</comment>
<dbReference type="EMBL" id="MHKI01000003">
    <property type="protein sequence ID" value="OGY88293.1"/>
    <property type="molecule type" value="Genomic_DNA"/>
</dbReference>
<comment type="caution">
    <text evidence="5">The sequence shown here is derived from an EMBL/GenBank/DDBJ whole genome shotgun (WGS) entry which is preliminary data.</text>
</comment>
<dbReference type="SMART" id="SM00470">
    <property type="entry name" value="ParB"/>
    <property type="match status" value="1"/>
</dbReference>
<proteinExistence type="inferred from homology"/>
<gene>
    <name evidence="5" type="ORF">A2319_03845</name>
</gene>
<dbReference type="GO" id="GO:0007059">
    <property type="term" value="P:chromosome segregation"/>
    <property type="evidence" value="ECO:0007669"/>
    <property type="project" value="UniProtKB-KW"/>
</dbReference>
<dbReference type="AlphaFoldDB" id="A0A1G2BGF1"/>
<reference evidence="5 6" key="1">
    <citation type="journal article" date="2016" name="Nat. Commun.">
        <title>Thousands of microbial genomes shed light on interconnected biogeochemical processes in an aquifer system.</title>
        <authorList>
            <person name="Anantharaman K."/>
            <person name="Brown C.T."/>
            <person name="Hug L.A."/>
            <person name="Sharon I."/>
            <person name="Castelle C.J."/>
            <person name="Probst A.J."/>
            <person name="Thomas B.C."/>
            <person name="Singh A."/>
            <person name="Wilkins M.J."/>
            <person name="Karaoz U."/>
            <person name="Brodie E.L."/>
            <person name="Williams K.H."/>
            <person name="Hubbard S.S."/>
            <person name="Banfield J.F."/>
        </authorList>
    </citation>
    <scope>NUCLEOTIDE SEQUENCE [LARGE SCALE GENOMIC DNA]</scope>
</reference>
<organism evidence="5 6">
    <name type="scientific">Candidatus Kerfeldbacteria bacterium RIFOXYB2_FULL_38_14</name>
    <dbReference type="NCBI Taxonomy" id="1798547"/>
    <lineage>
        <taxon>Bacteria</taxon>
        <taxon>Candidatus Kerfeldiibacteriota</taxon>
    </lineage>
</organism>
<evidence type="ECO:0000256" key="3">
    <source>
        <dbReference type="ARBA" id="ARBA00023125"/>
    </source>
</evidence>
<dbReference type="Gene3D" id="1.10.10.2830">
    <property type="match status" value="1"/>
</dbReference>
<dbReference type="SUPFAM" id="SSF109709">
    <property type="entry name" value="KorB DNA-binding domain-like"/>
    <property type="match status" value="1"/>
</dbReference>
<evidence type="ECO:0000313" key="5">
    <source>
        <dbReference type="EMBL" id="OGY88293.1"/>
    </source>
</evidence>
<dbReference type="GO" id="GO:0045881">
    <property type="term" value="P:positive regulation of sporulation resulting in formation of a cellular spore"/>
    <property type="evidence" value="ECO:0007669"/>
    <property type="project" value="TreeGrafter"/>
</dbReference>
<name>A0A1G2BGF1_9BACT</name>
<dbReference type="FunFam" id="1.10.10.2830:FF:000001">
    <property type="entry name" value="Chromosome partitioning protein ParB"/>
    <property type="match status" value="1"/>
</dbReference>
<dbReference type="InterPro" id="IPR036086">
    <property type="entry name" value="ParB/Sulfiredoxin_sf"/>
</dbReference>
<evidence type="ECO:0000259" key="4">
    <source>
        <dbReference type="SMART" id="SM00470"/>
    </source>
</evidence>
<feature type="domain" description="ParB-like N-terminal" evidence="4">
    <location>
        <begin position="42"/>
        <end position="131"/>
    </location>
</feature>
<dbReference type="GO" id="GO:0003677">
    <property type="term" value="F:DNA binding"/>
    <property type="evidence" value="ECO:0007669"/>
    <property type="project" value="UniProtKB-KW"/>
</dbReference>
<dbReference type="Pfam" id="PF17762">
    <property type="entry name" value="HTH_ParB"/>
    <property type="match status" value="1"/>
</dbReference>